<reference evidence="3 4" key="2">
    <citation type="submission" date="2009-02" db="EMBL/GenBank/DDBJ databases">
        <title>Draft genome sequence of Clostridium methylpentosum (DSM 5476).</title>
        <authorList>
            <person name="Sudarsanam P."/>
            <person name="Ley R."/>
            <person name="Guruge J."/>
            <person name="Turnbaugh P.J."/>
            <person name="Mahowald M."/>
            <person name="Liep D."/>
            <person name="Gordon J."/>
        </authorList>
    </citation>
    <scope>NUCLEOTIDE SEQUENCE [LARGE SCALE GENOMIC DNA]</scope>
    <source>
        <strain evidence="3 4">DSM 5476</strain>
    </source>
</reference>
<dbReference type="AlphaFoldDB" id="C0EBB2"/>
<evidence type="ECO:0000256" key="1">
    <source>
        <dbReference type="ARBA" id="ARBA00007430"/>
    </source>
</evidence>
<protein>
    <submittedName>
        <fullName evidence="3">Polysaccharide biosynthesis protein</fullName>
    </submittedName>
</protein>
<dbReference type="InterPro" id="IPR003869">
    <property type="entry name" value="Polysac_CapD-like"/>
</dbReference>
<dbReference type="eggNOG" id="COG1086">
    <property type="taxonomic scope" value="Bacteria"/>
</dbReference>
<feature type="domain" description="Polysaccharide biosynthesis protein CapD-like" evidence="2">
    <location>
        <begin position="299"/>
        <end position="581"/>
    </location>
</feature>
<organism evidence="3 4">
    <name type="scientific">[Clostridium] methylpentosum DSM 5476</name>
    <dbReference type="NCBI Taxonomy" id="537013"/>
    <lineage>
        <taxon>Bacteria</taxon>
        <taxon>Bacillati</taxon>
        <taxon>Bacillota</taxon>
        <taxon>Clostridia</taxon>
        <taxon>Eubacteriales</taxon>
        <taxon>Oscillospiraceae</taxon>
        <taxon>Oscillospiraceae incertae sedis</taxon>
    </lineage>
</organism>
<name>C0EBB2_9FIRM</name>
<dbReference type="SUPFAM" id="SSF51735">
    <property type="entry name" value="NAD(P)-binding Rossmann-fold domains"/>
    <property type="match status" value="2"/>
</dbReference>
<evidence type="ECO:0000313" key="3">
    <source>
        <dbReference type="EMBL" id="EEG31188.1"/>
    </source>
</evidence>
<reference evidence="3 4" key="1">
    <citation type="submission" date="2009-01" db="EMBL/GenBank/DDBJ databases">
        <authorList>
            <person name="Fulton L."/>
            <person name="Clifton S."/>
            <person name="Fulton B."/>
            <person name="Xu J."/>
            <person name="Minx P."/>
            <person name="Pepin K.H."/>
            <person name="Johnson M."/>
            <person name="Bhonagiri V."/>
            <person name="Nash W.E."/>
            <person name="Mardis E.R."/>
            <person name="Wilson R.K."/>
        </authorList>
    </citation>
    <scope>NUCLEOTIDE SEQUENCE [LARGE SCALE GENOMIC DNA]</scope>
    <source>
        <strain evidence="3 4">DSM 5476</strain>
    </source>
</reference>
<dbReference type="Proteomes" id="UP000003340">
    <property type="component" value="Unassembled WGS sequence"/>
</dbReference>
<dbReference type="InterPro" id="IPR051203">
    <property type="entry name" value="Polysaccharide_Synthase-Rel"/>
</dbReference>
<keyword evidence="4" id="KW-1185">Reference proteome</keyword>
<evidence type="ECO:0000313" key="4">
    <source>
        <dbReference type="Proteomes" id="UP000003340"/>
    </source>
</evidence>
<dbReference type="STRING" id="537013.CLOSTMETH_01130"/>
<comment type="similarity">
    <text evidence="1">Belongs to the polysaccharide synthase family.</text>
</comment>
<evidence type="ECO:0000259" key="2">
    <source>
        <dbReference type="Pfam" id="PF02719"/>
    </source>
</evidence>
<comment type="caution">
    <text evidence="3">The sequence shown here is derived from an EMBL/GenBank/DDBJ whole genome shotgun (WGS) entry which is preliminary data.</text>
</comment>
<dbReference type="HOGENOM" id="CLU_013560_5_2_9"/>
<dbReference type="Pfam" id="PF02719">
    <property type="entry name" value="Polysacc_synt_2"/>
    <property type="match status" value="1"/>
</dbReference>
<dbReference type="Gene3D" id="3.40.50.720">
    <property type="entry name" value="NAD(P)-binding Rossmann-like Domain"/>
    <property type="match status" value="2"/>
</dbReference>
<dbReference type="EMBL" id="ACEC01000041">
    <property type="protein sequence ID" value="EEG31188.1"/>
    <property type="molecule type" value="Genomic_DNA"/>
</dbReference>
<accession>C0EBB2</accession>
<dbReference type="PANTHER" id="PTHR43318">
    <property type="entry name" value="UDP-N-ACETYLGLUCOSAMINE 4,6-DEHYDRATASE"/>
    <property type="match status" value="1"/>
</dbReference>
<gene>
    <name evidence="3" type="ORF">CLOSTMETH_01130</name>
</gene>
<dbReference type="Pfam" id="PF13727">
    <property type="entry name" value="CoA_binding_3"/>
    <property type="match status" value="1"/>
</dbReference>
<dbReference type="InterPro" id="IPR036291">
    <property type="entry name" value="NAD(P)-bd_dom_sf"/>
</dbReference>
<proteinExistence type="inferred from homology"/>
<sequence length="653" mass="73486">MIPLKRKRAEMKKYRKQILFLIDLGIAAFVYLVLLGLCSLYDSYIVQSLRDVRIFGIDLAIFLSCISLVFWILKLYDSIWRYAELEEYISLIGGTVIAFSIYSILGRLVLQSGISMMFSATVCSVTLLLMISLRFVYRQFRRYSIAQNEQAKVRLGIVGGGMAGAALLREIARNPKYAYEPVCVFDDDIEKIGKFIHKVEVIGSIDRVPVESEIQKLDEIIIAIQTITPEQQRRIISICSRAKCRVKILPDALGSAQETIQDSSLVSRVRNINVEDLLGRNSVQFDNSKVSPMLTGKTVLVTGGGGSIGSELCRQIARAQPKRLVILDIYENNAYDLQQELLFQYGDKLPLSVEIASVRDNEKIERIFAKYKPQIVFHAAAHKHVPLMENCPDEAIKNNIYGTYNVVHAADRHNVEKFVLISTDKAVNPTNVMGASKRFCEMILQSMKKVSKTTYVAVRFGNVLGSNGSVIPLFERQINNGGPVTITDPRIIRYFMTIPEAAQLVLQAGAMAKRSEIFVLDMGQPVKILDLAENLIRLSGYTPYKDIKIEVTGLRPGEKLYEELLMKTEELVSTTNHKIFIERQKEISQEELTNKLIILQKALVSKEDAAIKDAMKQVVPTYRNPDEVNNQGIKVDYSEARRKAGLSPESVVV</sequence>
<dbReference type="PANTHER" id="PTHR43318:SF1">
    <property type="entry name" value="POLYSACCHARIDE BIOSYNTHESIS PROTEIN EPSC-RELATED"/>
    <property type="match status" value="1"/>
</dbReference>
<dbReference type="CDD" id="cd05237">
    <property type="entry name" value="UDP_invert_4-6DH_SDR_e"/>
    <property type="match status" value="1"/>
</dbReference>